<name>A0A8S1XAJ2_9CILI</name>
<organism evidence="1 2">
    <name type="scientific">Paramecium pentaurelia</name>
    <dbReference type="NCBI Taxonomy" id="43138"/>
    <lineage>
        <taxon>Eukaryota</taxon>
        <taxon>Sar</taxon>
        <taxon>Alveolata</taxon>
        <taxon>Ciliophora</taxon>
        <taxon>Intramacronucleata</taxon>
        <taxon>Oligohymenophorea</taxon>
        <taxon>Peniculida</taxon>
        <taxon>Parameciidae</taxon>
        <taxon>Paramecium</taxon>
    </lineage>
</organism>
<sequence length="125" mass="15335">MINFLNEITPTEQGNQIKSMIEKKKLEQTNLNQLSRIIFYRNHQRKCKMISIMIQLLVQWRNQCYQHIKQMNQLCKKFDLIMKFLRSLWNMIQQKAFKQQLIYFISTMLQTKGKCHIKQKYLTKF</sequence>
<reference evidence="1" key="1">
    <citation type="submission" date="2021-01" db="EMBL/GenBank/DDBJ databases">
        <authorList>
            <consortium name="Genoscope - CEA"/>
            <person name="William W."/>
        </authorList>
    </citation>
    <scope>NUCLEOTIDE SEQUENCE</scope>
</reference>
<dbReference type="EMBL" id="CAJJDO010000117">
    <property type="protein sequence ID" value="CAD8197965.1"/>
    <property type="molecule type" value="Genomic_DNA"/>
</dbReference>
<proteinExistence type="predicted"/>
<evidence type="ECO:0000313" key="2">
    <source>
        <dbReference type="Proteomes" id="UP000689195"/>
    </source>
</evidence>
<gene>
    <name evidence="1" type="ORF">PPENT_87.1.T1170024</name>
</gene>
<dbReference type="AlphaFoldDB" id="A0A8S1XAJ2"/>
<accession>A0A8S1XAJ2</accession>
<keyword evidence="2" id="KW-1185">Reference proteome</keyword>
<evidence type="ECO:0000313" key="1">
    <source>
        <dbReference type="EMBL" id="CAD8197965.1"/>
    </source>
</evidence>
<protein>
    <submittedName>
        <fullName evidence="1">Uncharacterized protein</fullName>
    </submittedName>
</protein>
<dbReference type="Proteomes" id="UP000689195">
    <property type="component" value="Unassembled WGS sequence"/>
</dbReference>
<comment type="caution">
    <text evidence="1">The sequence shown here is derived from an EMBL/GenBank/DDBJ whole genome shotgun (WGS) entry which is preliminary data.</text>
</comment>